<dbReference type="EMBL" id="JAJSOF020000031">
    <property type="protein sequence ID" value="KAJ4431032.1"/>
    <property type="molecule type" value="Genomic_DNA"/>
</dbReference>
<gene>
    <name evidence="2" type="ORF">ANN_19625</name>
</gene>
<feature type="compositionally biased region" description="Polar residues" evidence="1">
    <location>
        <begin position="26"/>
        <end position="43"/>
    </location>
</feature>
<proteinExistence type="predicted"/>
<feature type="region of interest" description="Disordered" evidence="1">
    <location>
        <begin position="1"/>
        <end position="79"/>
    </location>
</feature>
<evidence type="ECO:0000313" key="3">
    <source>
        <dbReference type="Proteomes" id="UP001148838"/>
    </source>
</evidence>
<protein>
    <submittedName>
        <fullName evidence="2">Uncharacterized protein</fullName>
    </submittedName>
</protein>
<name>A0ABQ8SBG4_PERAM</name>
<accession>A0ABQ8SBG4</accession>
<comment type="caution">
    <text evidence="2">The sequence shown here is derived from an EMBL/GenBank/DDBJ whole genome shotgun (WGS) entry which is preliminary data.</text>
</comment>
<keyword evidence="3" id="KW-1185">Reference proteome</keyword>
<organism evidence="2 3">
    <name type="scientific">Periplaneta americana</name>
    <name type="common">American cockroach</name>
    <name type="synonym">Blatta americana</name>
    <dbReference type="NCBI Taxonomy" id="6978"/>
    <lineage>
        <taxon>Eukaryota</taxon>
        <taxon>Metazoa</taxon>
        <taxon>Ecdysozoa</taxon>
        <taxon>Arthropoda</taxon>
        <taxon>Hexapoda</taxon>
        <taxon>Insecta</taxon>
        <taxon>Pterygota</taxon>
        <taxon>Neoptera</taxon>
        <taxon>Polyneoptera</taxon>
        <taxon>Dictyoptera</taxon>
        <taxon>Blattodea</taxon>
        <taxon>Blattoidea</taxon>
        <taxon>Blattidae</taxon>
        <taxon>Blattinae</taxon>
        <taxon>Periplaneta</taxon>
    </lineage>
</organism>
<dbReference type="Proteomes" id="UP001148838">
    <property type="component" value="Unassembled WGS sequence"/>
</dbReference>
<sequence length="79" mass="8343">MAGLCEGGNEPPGSLKASKLKRTAIPSLNLTAPSSENMGQSTMKEPRRSPKKRIRPSIEEATGSPIPDRNDDSPLPGTS</sequence>
<evidence type="ECO:0000256" key="1">
    <source>
        <dbReference type="SAM" id="MobiDB-lite"/>
    </source>
</evidence>
<reference evidence="2 3" key="1">
    <citation type="journal article" date="2022" name="Allergy">
        <title>Genome assembly and annotation of Periplaneta americana reveal a comprehensive cockroach allergen profile.</title>
        <authorList>
            <person name="Wang L."/>
            <person name="Xiong Q."/>
            <person name="Saelim N."/>
            <person name="Wang L."/>
            <person name="Nong W."/>
            <person name="Wan A.T."/>
            <person name="Shi M."/>
            <person name="Liu X."/>
            <person name="Cao Q."/>
            <person name="Hui J.H.L."/>
            <person name="Sookrung N."/>
            <person name="Leung T.F."/>
            <person name="Tungtrongchitr A."/>
            <person name="Tsui S.K.W."/>
        </authorList>
    </citation>
    <scope>NUCLEOTIDE SEQUENCE [LARGE SCALE GENOMIC DNA]</scope>
    <source>
        <strain evidence="2">PWHHKU_190912</strain>
    </source>
</reference>
<evidence type="ECO:0000313" key="2">
    <source>
        <dbReference type="EMBL" id="KAJ4431032.1"/>
    </source>
</evidence>